<comment type="caution">
    <text evidence="2">The sequence shown here is derived from an EMBL/GenBank/DDBJ whole genome shotgun (WGS) entry which is preliminary data.</text>
</comment>
<feature type="transmembrane region" description="Helical" evidence="1">
    <location>
        <begin position="276"/>
        <end position="299"/>
    </location>
</feature>
<feature type="transmembrane region" description="Helical" evidence="1">
    <location>
        <begin position="230"/>
        <end position="248"/>
    </location>
</feature>
<organism evidence="2 3">
    <name type="scientific">Oenococcus kitaharae DSM 17330</name>
    <dbReference type="NCBI Taxonomy" id="1045004"/>
    <lineage>
        <taxon>Bacteria</taxon>
        <taxon>Bacillati</taxon>
        <taxon>Bacillota</taxon>
        <taxon>Bacilli</taxon>
        <taxon>Lactobacillales</taxon>
        <taxon>Lactobacillaceae</taxon>
        <taxon>Oenococcus</taxon>
    </lineage>
</organism>
<accession>G9WI34</accession>
<feature type="transmembrane region" description="Helical" evidence="1">
    <location>
        <begin position="21"/>
        <end position="43"/>
    </location>
</feature>
<evidence type="ECO:0000256" key="1">
    <source>
        <dbReference type="SAM" id="Phobius"/>
    </source>
</evidence>
<dbReference type="STRING" id="336988.NT96_08310"/>
<protein>
    <submittedName>
        <fullName evidence="2">Uncharacterized protein</fullName>
    </submittedName>
</protein>
<feature type="transmembrane region" description="Helical" evidence="1">
    <location>
        <begin position="172"/>
        <end position="199"/>
    </location>
</feature>
<keyword evidence="1" id="KW-0472">Membrane</keyword>
<reference evidence="2 3" key="1">
    <citation type="journal article" date="2012" name="PLoS ONE">
        <title>Functional divergence in the genus oenococcus as predicted by genome sequencing of the newly-described species, Oenococcus kitaharae.</title>
        <authorList>
            <person name="Borneman A.R."/>
            <person name="McCarthy J.M."/>
            <person name="Chambers P.J."/>
            <person name="Bartowsky E.J."/>
        </authorList>
    </citation>
    <scope>NUCLEOTIDE SEQUENCE [LARGE SCALE GENOMIC DNA]</scope>
    <source>
        <strain evidence="3">DSM17330</strain>
    </source>
</reference>
<keyword evidence="3" id="KW-1185">Reference proteome</keyword>
<name>G9WI34_9LACO</name>
<gene>
    <name evidence="2" type="ORF">OKIT_0810</name>
</gene>
<evidence type="ECO:0000313" key="2">
    <source>
        <dbReference type="EMBL" id="EHN58919.1"/>
    </source>
</evidence>
<dbReference type="Proteomes" id="UP000004959">
    <property type="component" value="Chromosome"/>
</dbReference>
<keyword evidence="1" id="KW-0812">Transmembrane</keyword>
<dbReference type="AlphaFoldDB" id="G9WI34"/>
<evidence type="ECO:0000313" key="3">
    <source>
        <dbReference type="Proteomes" id="UP000004959"/>
    </source>
</evidence>
<keyword evidence="1" id="KW-1133">Transmembrane helix</keyword>
<dbReference type="HOGENOM" id="CLU_888062_0_0_9"/>
<dbReference type="RefSeq" id="WP_007745527.1">
    <property type="nucleotide sequence ID" value="NZ_CM001398.1"/>
</dbReference>
<dbReference type="EMBL" id="AFVZ01000001">
    <property type="protein sequence ID" value="EHN58919.1"/>
    <property type="molecule type" value="Genomic_DNA"/>
</dbReference>
<dbReference type="PATRIC" id="fig|1045004.4.peg.814"/>
<sequence length="313" mass="35557">MTRAKVLSHVAEISFFKSWFFFIDLAFIVVYVILFVISMFLGVQQQTLASDRQFDAQRSTIGSAMYGVAQQINDNPEMPKKQLAYLRHGLELAANVSNAIKKQENALNNRQGNYLPLTIQVSRQADILNQSQGPIQASDADIFRANAAEARRLMKAHLSFEFNDASFNFPNVFFLFTSYFFNPLSILLFLVIQLAFFLLEKERKNERLLQTLADEKSLALGKMLFALKRFITDLLVIYILASSTFLILDHPLLKSGSSSFAYPMTFLGMTQPLIKLLWPLFVIGLLLALLVNALLPLIYQKVVNRPLSRGMRL</sequence>
<proteinExistence type="predicted"/>